<keyword evidence="7" id="KW-0539">Nucleus</keyword>
<evidence type="ECO:0008006" key="11">
    <source>
        <dbReference type="Google" id="ProtNLM"/>
    </source>
</evidence>
<keyword evidence="6" id="KW-0804">Transcription</keyword>
<reference evidence="9 10" key="1">
    <citation type="submission" date="2023-08" db="EMBL/GenBank/DDBJ databases">
        <title>Black Yeasts Isolated from many extreme environments.</title>
        <authorList>
            <person name="Coleine C."/>
            <person name="Stajich J.E."/>
            <person name="Selbmann L."/>
        </authorList>
    </citation>
    <scope>NUCLEOTIDE SEQUENCE [LARGE SCALE GENOMIC DNA]</scope>
    <source>
        <strain evidence="9 10">CCFEE 5792</strain>
    </source>
</reference>
<evidence type="ECO:0000256" key="2">
    <source>
        <dbReference type="ARBA" id="ARBA00022723"/>
    </source>
</evidence>
<comment type="caution">
    <text evidence="9">The sequence shown here is derived from an EMBL/GenBank/DDBJ whole genome shotgun (WGS) entry which is preliminary data.</text>
</comment>
<dbReference type="CDD" id="cd12148">
    <property type="entry name" value="fungal_TF_MHR"/>
    <property type="match status" value="1"/>
</dbReference>
<dbReference type="GO" id="GO:0046872">
    <property type="term" value="F:metal ion binding"/>
    <property type="evidence" value="ECO:0007669"/>
    <property type="project" value="UniProtKB-KW"/>
</dbReference>
<dbReference type="PANTHER" id="PTHR31668:SF18">
    <property type="entry name" value="MALTOSE FERMENTATION REGULATORY PROTEIN MAL13-RELATED"/>
    <property type="match status" value="1"/>
</dbReference>
<dbReference type="EMBL" id="JAVRRD010000004">
    <property type="protein sequence ID" value="KAK5059857.1"/>
    <property type="molecule type" value="Genomic_DNA"/>
</dbReference>
<keyword evidence="10" id="KW-1185">Reference proteome</keyword>
<evidence type="ECO:0000256" key="6">
    <source>
        <dbReference type="ARBA" id="ARBA00023163"/>
    </source>
</evidence>
<dbReference type="RefSeq" id="XP_064709678.1">
    <property type="nucleotide sequence ID" value="XM_064853279.1"/>
</dbReference>
<keyword evidence="3" id="KW-0862">Zinc</keyword>
<comment type="subcellular location">
    <subcellularLocation>
        <location evidence="1">Nucleus</location>
    </subcellularLocation>
</comment>
<keyword evidence="2" id="KW-0479">Metal-binding</keyword>
<evidence type="ECO:0000256" key="8">
    <source>
        <dbReference type="SAM" id="MobiDB-lite"/>
    </source>
</evidence>
<dbReference type="GeneID" id="89977898"/>
<gene>
    <name evidence="9" type="ORF">LTR84_009740</name>
</gene>
<evidence type="ECO:0000256" key="1">
    <source>
        <dbReference type="ARBA" id="ARBA00004123"/>
    </source>
</evidence>
<dbReference type="Proteomes" id="UP001358417">
    <property type="component" value="Unassembled WGS sequence"/>
</dbReference>
<evidence type="ECO:0000313" key="9">
    <source>
        <dbReference type="EMBL" id="KAK5059857.1"/>
    </source>
</evidence>
<evidence type="ECO:0000256" key="4">
    <source>
        <dbReference type="ARBA" id="ARBA00023015"/>
    </source>
</evidence>
<evidence type="ECO:0000256" key="7">
    <source>
        <dbReference type="ARBA" id="ARBA00023242"/>
    </source>
</evidence>
<dbReference type="InterPro" id="IPR050797">
    <property type="entry name" value="Carb_Metab_Trans_Reg"/>
</dbReference>
<proteinExistence type="predicted"/>
<feature type="compositionally biased region" description="Low complexity" evidence="8">
    <location>
        <begin position="41"/>
        <end position="64"/>
    </location>
</feature>
<keyword evidence="4" id="KW-0805">Transcription regulation</keyword>
<accession>A0AAV9NJ52</accession>
<evidence type="ECO:0000313" key="10">
    <source>
        <dbReference type="Proteomes" id="UP001358417"/>
    </source>
</evidence>
<evidence type="ECO:0000256" key="5">
    <source>
        <dbReference type="ARBA" id="ARBA00023125"/>
    </source>
</evidence>
<dbReference type="GO" id="GO:0005634">
    <property type="term" value="C:nucleus"/>
    <property type="evidence" value="ECO:0007669"/>
    <property type="project" value="UniProtKB-SubCell"/>
</dbReference>
<dbReference type="AlphaFoldDB" id="A0AAV9NJ52"/>
<sequence>MSSDINKVPAPISARHDNCSRDSLAAHFQGSSGTPVETHYPGTSTTATPSTPTISSESNPSEPTQGLGSREAIELMIIDYLDLLYPLMPVVHRPSFRADFGRERDEHDQIFYSLLLTICAMVVAQLPRRFLDYKKARWFFEFNTPKQLVVHLEERVLGLRNQEYFETPSTQKCAIAFFLACSYGSLNVVGRMSLYWAEMWVMLRALGANDPQTYIGLNFVEAQLRKKSFWLYVYYSV</sequence>
<protein>
    <recommendedName>
        <fullName evidence="11">Transcription factor domain-containing protein</fullName>
    </recommendedName>
</protein>
<keyword evidence="5" id="KW-0238">DNA-binding</keyword>
<feature type="region of interest" description="Disordered" evidence="8">
    <location>
        <begin position="25"/>
        <end position="67"/>
    </location>
</feature>
<organism evidence="9 10">
    <name type="scientific">Exophiala bonariae</name>
    <dbReference type="NCBI Taxonomy" id="1690606"/>
    <lineage>
        <taxon>Eukaryota</taxon>
        <taxon>Fungi</taxon>
        <taxon>Dikarya</taxon>
        <taxon>Ascomycota</taxon>
        <taxon>Pezizomycotina</taxon>
        <taxon>Eurotiomycetes</taxon>
        <taxon>Chaetothyriomycetidae</taxon>
        <taxon>Chaetothyriales</taxon>
        <taxon>Herpotrichiellaceae</taxon>
        <taxon>Exophiala</taxon>
    </lineage>
</organism>
<dbReference type="PANTHER" id="PTHR31668">
    <property type="entry name" value="GLUCOSE TRANSPORT TRANSCRIPTION REGULATOR RGT1-RELATED-RELATED"/>
    <property type="match status" value="1"/>
</dbReference>
<dbReference type="GO" id="GO:0003677">
    <property type="term" value="F:DNA binding"/>
    <property type="evidence" value="ECO:0007669"/>
    <property type="project" value="UniProtKB-KW"/>
</dbReference>
<evidence type="ECO:0000256" key="3">
    <source>
        <dbReference type="ARBA" id="ARBA00022833"/>
    </source>
</evidence>
<name>A0AAV9NJ52_9EURO</name>